<dbReference type="Pfam" id="PF01541">
    <property type="entry name" value="GIY-YIG"/>
    <property type="match status" value="1"/>
</dbReference>
<accession>A0A1G2JMF9</accession>
<gene>
    <name evidence="3" type="ORF">A2561_05550</name>
</gene>
<comment type="caution">
    <text evidence="3">The sequence shown here is derived from an EMBL/GenBank/DDBJ whole genome shotgun (WGS) entry which is preliminary data.</text>
</comment>
<dbReference type="PANTHER" id="PTHR34477:SF1">
    <property type="entry name" value="UPF0213 PROTEIN YHBQ"/>
    <property type="match status" value="1"/>
</dbReference>
<feature type="domain" description="GIY-YIG" evidence="2">
    <location>
        <begin position="1"/>
        <end position="78"/>
    </location>
</feature>
<evidence type="ECO:0000313" key="3">
    <source>
        <dbReference type="EMBL" id="OGZ88143.1"/>
    </source>
</evidence>
<dbReference type="EMBL" id="MHPU01000030">
    <property type="protein sequence ID" value="OGZ88143.1"/>
    <property type="molecule type" value="Genomic_DNA"/>
</dbReference>
<reference evidence="3 4" key="1">
    <citation type="journal article" date="2016" name="Nat. Commun.">
        <title>Thousands of microbial genomes shed light on interconnected biogeochemical processes in an aquifer system.</title>
        <authorList>
            <person name="Anantharaman K."/>
            <person name="Brown C.T."/>
            <person name="Hug L.A."/>
            <person name="Sharon I."/>
            <person name="Castelle C.J."/>
            <person name="Probst A.J."/>
            <person name="Thomas B.C."/>
            <person name="Singh A."/>
            <person name="Wilkins M.J."/>
            <person name="Karaoz U."/>
            <person name="Brodie E.L."/>
            <person name="Williams K.H."/>
            <person name="Hubbard S.S."/>
            <person name="Banfield J.F."/>
        </authorList>
    </citation>
    <scope>NUCLEOTIDE SEQUENCE [LARGE SCALE GENOMIC DNA]</scope>
</reference>
<dbReference type="Proteomes" id="UP000178935">
    <property type="component" value="Unassembled WGS sequence"/>
</dbReference>
<organism evidence="3 4">
    <name type="scientific">Candidatus Staskawiczbacteria bacterium RIFOXYD1_FULL_32_13</name>
    <dbReference type="NCBI Taxonomy" id="1802234"/>
    <lineage>
        <taxon>Bacteria</taxon>
        <taxon>Candidatus Staskawicziibacteriota</taxon>
    </lineage>
</organism>
<dbReference type="Gene3D" id="3.40.1440.10">
    <property type="entry name" value="GIY-YIG endonuclease"/>
    <property type="match status" value="1"/>
</dbReference>
<protein>
    <recommendedName>
        <fullName evidence="2">GIY-YIG domain-containing protein</fullName>
    </recommendedName>
</protein>
<evidence type="ECO:0000313" key="4">
    <source>
        <dbReference type="Proteomes" id="UP000178935"/>
    </source>
</evidence>
<dbReference type="AlphaFoldDB" id="A0A1G2JMF9"/>
<dbReference type="InterPro" id="IPR035901">
    <property type="entry name" value="GIY-YIG_endonuc_sf"/>
</dbReference>
<comment type="similarity">
    <text evidence="1">Belongs to the UPF0213 family.</text>
</comment>
<proteinExistence type="inferred from homology"/>
<sequence>MPYIVYILRFLDNTLYIGQTNNLEQRLKDHLNKKERSSKFSNDHGDFKLIYKEEYSLRVESMRREKQLKGWTRAKKEALINGDLQLLKKL</sequence>
<evidence type="ECO:0000256" key="1">
    <source>
        <dbReference type="ARBA" id="ARBA00007435"/>
    </source>
</evidence>
<name>A0A1G2JMF9_9BACT</name>
<dbReference type="InterPro" id="IPR000305">
    <property type="entry name" value="GIY-YIG_endonuc"/>
</dbReference>
<dbReference type="PROSITE" id="PS50164">
    <property type="entry name" value="GIY_YIG"/>
    <property type="match status" value="1"/>
</dbReference>
<evidence type="ECO:0000259" key="2">
    <source>
        <dbReference type="PROSITE" id="PS50164"/>
    </source>
</evidence>
<dbReference type="SMART" id="SM00465">
    <property type="entry name" value="GIYc"/>
    <property type="match status" value="1"/>
</dbReference>
<dbReference type="SUPFAM" id="SSF82771">
    <property type="entry name" value="GIY-YIG endonuclease"/>
    <property type="match status" value="1"/>
</dbReference>
<dbReference type="InterPro" id="IPR050190">
    <property type="entry name" value="UPF0213_domain"/>
</dbReference>
<dbReference type="PANTHER" id="PTHR34477">
    <property type="entry name" value="UPF0213 PROTEIN YHBQ"/>
    <property type="match status" value="1"/>
</dbReference>